<evidence type="ECO:0000313" key="6">
    <source>
        <dbReference type="EMBL" id="KEI70487.1"/>
    </source>
</evidence>
<feature type="binding site" evidence="5">
    <location>
        <position position="104"/>
    </location>
    <ligand>
        <name>S-adenosyl-L-methionine</name>
        <dbReference type="ChEBI" id="CHEBI:59789"/>
    </ligand>
</feature>
<dbReference type="InterPro" id="IPR029028">
    <property type="entry name" value="Alpha/beta_knot_MTases"/>
</dbReference>
<feature type="binding site" evidence="5">
    <location>
        <begin position="123"/>
        <end position="128"/>
    </location>
    <ligand>
        <name>S-adenosyl-L-methionine</name>
        <dbReference type="ChEBI" id="CHEBI:59789"/>
    </ligand>
</feature>
<organism evidence="6 7">
    <name type="scientific">Endozoicomonas elysicola</name>
    <dbReference type="NCBI Taxonomy" id="305900"/>
    <lineage>
        <taxon>Bacteria</taxon>
        <taxon>Pseudomonadati</taxon>
        <taxon>Pseudomonadota</taxon>
        <taxon>Gammaproteobacteria</taxon>
        <taxon>Oceanospirillales</taxon>
        <taxon>Endozoicomonadaceae</taxon>
        <taxon>Endozoicomonas</taxon>
    </lineage>
</organism>
<comment type="catalytic activity">
    <reaction evidence="5">
        <text>pseudouridine(1915) in 23S rRNA + S-adenosyl-L-methionine = N(3)-methylpseudouridine(1915) in 23S rRNA + S-adenosyl-L-homocysteine + H(+)</text>
        <dbReference type="Rhea" id="RHEA:42752"/>
        <dbReference type="Rhea" id="RHEA-COMP:10221"/>
        <dbReference type="Rhea" id="RHEA-COMP:10222"/>
        <dbReference type="ChEBI" id="CHEBI:15378"/>
        <dbReference type="ChEBI" id="CHEBI:57856"/>
        <dbReference type="ChEBI" id="CHEBI:59789"/>
        <dbReference type="ChEBI" id="CHEBI:65314"/>
        <dbReference type="ChEBI" id="CHEBI:74486"/>
        <dbReference type="EC" id="2.1.1.177"/>
    </reaction>
</comment>
<dbReference type="PANTHER" id="PTHR33603">
    <property type="entry name" value="METHYLTRANSFERASE"/>
    <property type="match status" value="1"/>
</dbReference>
<keyword evidence="7" id="KW-1185">Reference proteome</keyword>
<keyword evidence="1 5" id="KW-0489">Methyltransferase</keyword>
<dbReference type="NCBIfam" id="TIGR00246">
    <property type="entry name" value="tRNA_RlmH_YbeA"/>
    <property type="match status" value="1"/>
</dbReference>
<keyword evidence="3 5" id="KW-0949">S-adenosyl-L-methionine</keyword>
<gene>
    <name evidence="5" type="primary">rlmH</name>
    <name evidence="6" type="ORF">GV64_06835</name>
</gene>
<dbReference type="Proteomes" id="UP000027997">
    <property type="component" value="Unassembled WGS sequence"/>
</dbReference>
<accession>A0A081K8L1</accession>
<dbReference type="GO" id="GO:0070038">
    <property type="term" value="F:rRNA (pseudouridine-N3-)-methyltransferase activity"/>
    <property type="evidence" value="ECO:0007669"/>
    <property type="project" value="UniProtKB-UniRule"/>
</dbReference>
<dbReference type="PANTHER" id="PTHR33603:SF1">
    <property type="entry name" value="RIBOSOMAL RNA LARGE SUBUNIT METHYLTRANSFERASE H"/>
    <property type="match status" value="1"/>
</dbReference>
<evidence type="ECO:0000256" key="1">
    <source>
        <dbReference type="ARBA" id="ARBA00022603"/>
    </source>
</evidence>
<reference evidence="6 7" key="1">
    <citation type="submission" date="2014-06" db="EMBL/GenBank/DDBJ databases">
        <title>Whole Genome Sequences of Three Symbiotic Endozoicomonas Bacteria.</title>
        <authorList>
            <person name="Neave M.J."/>
            <person name="Apprill A."/>
            <person name="Voolstra C.R."/>
        </authorList>
    </citation>
    <scope>NUCLEOTIDE SEQUENCE [LARGE SCALE GENOMIC DNA]</scope>
    <source>
        <strain evidence="6 7">DSM 22380</strain>
    </source>
</reference>
<evidence type="ECO:0000256" key="2">
    <source>
        <dbReference type="ARBA" id="ARBA00022679"/>
    </source>
</evidence>
<dbReference type="Pfam" id="PF02590">
    <property type="entry name" value="SPOUT_MTase"/>
    <property type="match status" value="1"/>
</dbReference>
<comment type="subunit">
    <text evidence="5">Homodimer.</text>
</comment>
<dbReference type="STRING" id="305900.GV64_06835"/>
<dbReference type="EMBL" id="JOJP01000001">
    <property type="protein sequence ID" value="KEI70487.1"/>
    <property type="molecule type" value="Genomic_DNA"/>
</dbReference>
<comment type="similarity">
    <text evidence="4 5">Belongs to the RNA methyltransferase RlmH family.</text>
</comment>
<dbReference type="SUPFAM" id="SSF75217">
    <property type="entry name" value="alpha/beta knot"/>
    <property type="match status" value="1"/>
</dbReference>
<proteinExistence type="inferred from homology"/>
<comment type="function">
    <text evidence="5">Specifically methylates the pseudouridine at position 1915 (m3Psi1915) in 23S rRNA.</text>
</comment>
<comment type="caution">
    <text evidence="6">The sequence shown here is derived from an EMBL/GenBank/DDBJ whole genome shotgun (WGS) entry which is preliminary data.</text>
</comment>
<dbReference type="eggNOG" id="COG1576">
    <property type="taxonomic scope" value="Bacteria"/>
</dbReference>
<dbReference type="AlphaFoldDB" id="A0A081K8L1"/>
<evidence type="ECO:0000256" key="3">
    <source>
        <dbReference type="ARBA" id="ARBA00022691"/>
    </source>
</evidence>
<evidence type="ECO:0000256" key="4">
    <source>
        <dbReference type="ARBA" id="ARBA00038303"/>
    </source>
</evidence>
<dbReference type="EC" id="2.1.1.177" evidence="5"/>
<evidence type="ECO:0000313" key="7">
    <source>
        <dbReference type="Proteomes" id="UP000027997"/>
    </source>
</evidence>
<keyword evidence="5" id="KW-0698">rRNA processing</keyword>
<protein>
    <recommendedName>
        <fullName evidence="5">Ribosomal RNA large subunit methyltransferase H</fullName>
        <ecNumber evidence="5">2.1.1.177</ecNumber>
    </recommendedName>
    <alternativeName>
        <fullName evidence="5">23S rRNA (pseudouridine1915-N3)-methyltransferase</fullName>
    </alternativeName>
    <alternativeName>
        <fullName evidence="5">23S rRNA m3Psi1915 methyltransferase</fullName>
    </alternativeName>
    <alternativeName>
        <fullName evidence="5">rRNA (pseudouridine-N3-)-methyltransferase RlmH</fullName>
    </alternativeName>
</protein>
<dbReference type="NCBIfam" id="NF000986">
    <property type="entry name" value="PRK00103.1-4"/>
    <property type="match status" value="1"/>
</dbReference>
<dbReference type="Gene3D" id="3.40.1280.10">
    <property type="match status" value="1"/>
</dbReference>
<name>A0A081K8L1_9GAMM</name>
<dbReference type="InterPro" id="IPR003742">
    <property type="entry name" value="RlmH-like"/>
</dbReference>
<sequence length="155" mass="17189">MRVRLISVGSKMPGWVEEGYREYSRRLGADVKLDLVEIALGRRSKGADINRLQEKEAGQMLAAVGSGDLVVTMEIKGKPWSTETLAENMGDWLHSGRNVSLLVGGPEGLHASCLAKADLRWSLSPLTLPHPLVRVVVAEQVYRAWSILHNHPYHK</sequence>
<dbReference type="HAMAP" id="MF_00658">
    <property type="entry name" value="23SrRNA_methyltr_H"/>
    <property type="match status" value="1"/>
</dbReference>
<comment type="caution">
    <text evidence="5">Lacks conserved residue(s) required for the propagation of feature annotation.</text>
</comment>
<comment type="subcellular location">
    <subcellularLocation>
        <location evidence="5">Cytoplasm</location>
    </subcellularLocation>
</comment>
<dbReference type="CDD" id="cd18081">
    <property type="entry name" value="RlmH-like"/>
    <property type="match status" value="1"/>
</dbReference>
<keyword evidence="5" id="KW-0963">Cytoplasm</keyword>
<dbReference type="RefSeq" id="WP_020580934.1">
    <property type="nucleotide sequence ID" value="NZ_JOJP01000001.1"/>
</dbReference>
<keyword evidence="2 5" id="KW-0808">Transferase</keyword>
<evidence type="ECO:0000256" key="5">
    <source>
        <dbReference type="HAMAP-Rule" id="MF_00658"/>
    </source>
</evidence>
<dbReference type="GO" id="GO:0005737">
    <property type="term" value="C:cytoplasm"/>
    <property type="evidence" value="ECO:0007669"/>
    <property type="project" value="UniProtKB-SubCell"/>
</dbReference>
<dbReference type="PIRSF" id="PIRSF004505">
    <property type="entry name" value="MT_bac"/>
    <property type="match status" value="1"/>
</dbReference>
<dbReference type="InterPro" id="IPR029026">
    <property type="entry name" value="tRNA_m1G_MTases_N"/>
</dbReference>